<protein>
    <submittedName>
        <fullName evidence="2">Mediator of RNA polymerase II transcription subunit 17</fullName>
    </submittedName>
</protein>
<reference evidence="2" key="1">
    <citation type="submission" date="2023-01" db="EMBL/GenBank/DDBJ databases">
        <title>The growth and conidiation of Purpureocillium lavendulum are regulated by nitrogen source and histone H3K14 acetylation.</title>
        <authorList>
            <person name="Tang P."/>
            <person name="Han J."/>
            <person name="Zhang C."/>
            <person name="Tang P."/>
            <person name="Qi F."/>
            <person name="Zhang K."/>
            <person name="Liang L."/>
        </authorList>
    </citation>
    <scope>NUCLEOTIDE SEQUENCE</scope>
    <source>
        <strain evidence="2">YMF1.00683</strain>
    </source>
</reference>
<proteinExistence type="predicted"/>
<evidence type="ECO:0000256" key="1">
    <source>
        <dbReference type="SAM" id="MobiDB-lite"/>
    </source>
</evidence>
<comment type="caution">
    <text evidence="2">The sequence shown here is derived from an EMBL/GenBank/DDBJ whole genome shotgun (WGS) entry which is preliminary data.</text>
</comment>
<feature type="region of interest" description="Disordered" evidence="1">
    <location>
        <begin position="137"/>
        <end position="162"/>
    </location>
</feature>
<feature type="compositionally biased region" description="Basic residues" evidence="1">
    <location>
        <begin position="137"/>
        <end position="157"/>
    </location>
</feature>
<dbReference type="Proteomes" id="UP001163105">
    <property type="component" value="Unassembled WGS sequence"/>
</dbReference>
<keyword evidence="3" id="KW-1185">Reference proteome</keyword>
<dbReference type="EMBL" id="JAQHRD010000001">
    <property type="protein sequence ID" value="KAJ6446845.1"/>
    <property type="molecule type" value="Genomic_DNA"/>
</dbReference>
<organism evidence="2 3">
    <name type="scientific">Purpureocillium lavendulum</name>
    <dbReference type="NCBI Taxonomy" id="1247861"/>
    <lineage>
        <taxon>Eukaryota</taxon>
        <taxon>Fungi</taxon>
        <taxon>Dikarya</taxon>
        <taxon>Ascomycota</taxon>
        <taxon>Pezizomycotina</taxon>
        <taxon>Sordariomycetes</taxon>
        <taxon>Hypocreomycetidae</taxon>
        <taxon>Hypocreales</taxon>
        <taxon>Ophiocordycipitaceae</taxon>
        <taxon>Purpureocillium</taxon>
    </lineage>
</organism>
<gene>
    <name evidence="2" type="ORF">O9K51_01618</name>
</gene>
<evidence type="ECO:0000313" key="2">
    <source>
        <dbReference type="EMBL" id="KAJ6446845.1"/>
    </source>
</evidence>
<dbReference type="AlphaFoldDB" id="A0AB34G5F3"/>
<sequence>MDPDQAIIDDFVEKAAPGFRGIYRIRATPEFKSLSSELKCRINAKLRSPTTSAVPGTDEEWERDCRIVEADARAALEADGCPPCYPADLPVPLPKPLPCEYYDIVTFWRAHLSTTDHVLAAQHADWLTFRRWQRRHRKRHHRKRDHRKRHSAAKAKAKAQPAPAQARLKTWDDFYAYHKRHYKAIVHRRDEDKDEVSTVMRPLPPGVFYLYMQGSGTAQHEMQMYSKLLAWIELRREDMATAARVERAAQAFFASTSTE</sequence>
<name>A0AB34G5F3_9HYPO</name>
<evidence type="ECO:0000313" key="3">
    <source>
        <dbReference type="Proteomes" id="UP001163105"/>
    </source>
</evidence>
<accession>A0AB34G5F3</accession>